<dbReference type="GO" id="GO:0000820">
    <property type="term" value="P:regulation of glutamine family amino acid metabolic process"/>
    <property type="evidence" value="ECO:0007669"/>
    <property type="project" value="UniProtKB-UniRule"/>
</dbReference>
<keyword evidence="5 7" id="KW-0460">Magnesium</keyword>
<dbReference type="PANTHER" id="PTHR30621:SF0">
    <property type="entry name" value="BIFUNCTIONAL GLUTAMINE SYNTHETASE ADENYLYLTRANSFERASE_ADENYLYL-REMOVING ENZYME"/>
    <property type="match status" value="1"/>
</dbReference>
<dbReference type="OrthoDB" id="9759366at2"/>
<accession>I3CC67</accession>
<comment type="catalytic activity">
    <reaction evidence="7">
        <text>[glutamine synthetase]-L-tyrosine + ATP = [glutamine synthetase]-O(4)-(5'-adenylyl)-L-tyrosine + diphosphate</text>
        <dbReference type="Rhea" id="RHEA:18589"/>
        <dbReference type="Rhea" id="RHEA-COMP:10660"/>
        <dbReference type="Rhea" id="RHEA-COMP:10661"/>
        <dbReference type="ChEBI" id="CHEBI:30616"/>
        <dbReference type="ChEBI" id="CHEBI:33019"/>
        <dbReference type="ChEBI" id="CHEBI:46858"/>
        <dbReference type="ChEBI" id="CHEBI:83624"/>
        <dbReference type="EC" id="2.7.7.42"/>
    </reaction>
</comment>
<dbReference type="Gene3D" id="3.30.460.10">
    <property type="entry name" value="Beta Polymerase, domain 2"/>
    <property type="match status" value="2"/>
</dbReference>
<dbReference type="InterPro" id="IPR013546">
    <property type="entry name" value="PII_UdlTrfase/GS_AdlTrfase"/>
</dbReference>
<dbReference type="AlphaFoldDB" id="I3CC67"/>
<organism evidence="10 11">
    <name type="scientific">Beggiatoa alba B18LD</name>
    <dbReference type="NCBI Taxonomy" id="395493"/>
    <lineage>
        <taxon>Bacteria</taxon>
        <taxon>Pseudomonadati</taxon>
        <taxon>Pseudomonadota</taxon>
        <taxon>Gammaproteobacteria</taxon>
        <taxon>Thiotrichales</taxon>
        <taxon>Thiotrichaceae</taxon>
        <taxon>Beggiatoa</taxon>
    </lineage>
</organism>
<evidence type="ECO:0000256" key="7">
    <source>
        <dbReference type="HAMAP-Rule" id="MF_00802"/>
    </source>
</evidence>
<evidence type="ECO:0000256" key="3">
    <source>
        <dbReference type="ARBA" id="ARBA00022741"/>
    </source>
</evidence>
<dbReference type="FunFam" id="1.20.120.330:FF:000005">
    <property type="entry name" value="Bifunctional glutamine synthetase adenylyltransferase/adenylyl-removing enzyme"/>
    <property type="match status" value="1"/>
</dbReference>
<sequence length="972" mass="110255">MNIKEKISVLPPLLQGEAQRLWEDFCQRASAMQQQLIERQASIAETLPLVWACSPFVARHCVQYPDLLENLIKTGDLLSPPDAYPSHLEDFLGDTPNEASLSQKLRLFRRREMVRIAWRDLAGWASVEETLKSLSDLADALIDGSLSRLYAQLCKQFGTPCDKNGVAQSLIVLGMGKLGGQELNFSSDIDLIFVYPHAGETVGGAGRARDNHEFFTRLGQQLINSLHTITVDGFVFRVDMRLRPFGDSGSLVLNFNALEEYYQLQARDWERYAMIKARVVAGDKKAGQVLLNMLRPFIYRRYLDYNAFESLRNMKALIDQEAKRKGLENNIKLGAGGIREVEFTCQTFQLIRGGRQPALQQRHLLTTLAHLEKYRYLSPTVTAGLREAYLFLRLAENHLQAIDDRQTQTLPDDELNRSRLAWSLGFSDWAQFLAVLEKHQALVHEQFQTVITPLDAQSGVNHSVSPWLTLWLRVASAVSDETQKTLFVSAGYVNPDEALAHLQRVAQSHALQKLSRQGRERLDKLIPLVLEMVSELPQKDIALSRLLDLISTIAQRSVYLALLIERPAVLRQLIYFCANSAWVAEQITRYPLLMDELLDHRGLYDMLKPNELDNELSHLLQHLPADDLEMQMDCLRQFKRANVMRVATEEIAGNMTPMIASDYLAAIADTLVRRALVMAWDYLIAKHGVPYCVVAGQKRPAHFCIVAYGKAGGIELSYGSDLDIVFLHDSEGESQQTDGEKPLENSVFFVRLAQRIIHILMTNTAGGSLYEVDPRLRPGGASGLLVSGFEAFQSYQHHEAWTWEHQALVRARAVAGESACLARFEQIRREVLSLQRDPEKLRLDVLEMRQKMRDNLNKTNSQQFDIKQGNGGIIDIEFMIQYAALRWSHQYPQLLTTTGVIPMLKRLAEQGLIPELACEQLSTAYHVYRAETHRLALQNQSAYLAPDAFNEHRQQVCEWWQMLLGDNKASPN</sequence>
<feature type="region of interest" description="Adenylyl removase" evidence="7">
    <location>
        <begin position="1"/>
        <end position="454"/>
    </location>
</feature>
<dbReference type="Gene3D" id="1.20.120.1510">
    <property type="match status" value="1"/>
</dbReference>
<keyword evidence="4 7" id="KW-0067">ATP-binding</keyword>
<comment type="cofactor">
    <cofactor evidence="7">
        <name>Mg(2+)</name>
        <dbReference type="ChEBI" id="CHEBI:18420"/>
    </cofactor>
</comment>
<evidence type="ECO:0000256" key="2">
    <source>
        <dbReference type="ARBA" id="ARBA00022695"/>
    </source>
</evidence>
<gene>
    <name evidence="7" type="primary">glnE</name>
    <name evidence="10" type="ORF">BegalDRAFT_0289</name>
</gene>
<evidence type="ECO:0000259" key="9">
    <source>
        <dbReference type="Pfam" id="PF08335"/>
    </source>
</evidence>
<dbReference type="PANTHER" id="PTHR30621">
    <property type="entry name" value="GLUTAMINE SYNTHETASE ADENYLYLTRANSFERASE"/>
    <property type="match status" value="1"/>
</dbReference>
<dbReference type="EMBL" id="JH600070">
    <property type="protein sequence ID" value="EIJ41210.1"/>
    <property type="molecule type" value="Genomic_DNA"/>
</dbReference>
<dbReference type="FunFam" id="3.30.460.10:FF:000009">
    <property type="entry name" value="Bifunctional glutamine synthetase adenylyltransferase/adenylyl-removing enzyme"/>
    <property type="match status" value="2"/>
</dbReference>
<dbReference type="STRING" id="395493.BegalDRAFT_0289"/>
<dbReference type="GO" id="GO:0005524">
    <property type="term" value="F:ATP binding"/>
    <property type="evidence" value="ECO:0007669"/>
    <property type="project" value="UniProtKB-UniRule"/>
</dbReference>
<dbReference type="EC" id="2.7.7.89" evidence="7"/>
<dbReference type="HOGENOM" id="CLU_006233_0_1_6"/>
<keyword evidence="3 7" id="KW-0547">Nucleotide-binding</keyword>
<dbReference type="InterPro" id="IPR043519">
    <property type="entry name" value="NT_sf"/>
</dbReference>
<dbReference type="eggNOG" id="COG1391">
    <property type="taxonomic scope" value="Bacteria"/>
</dbReference>
<feature type="region of interest" description="Adenylyl transferase" evidence="7">
    <location>
        <begin position="465"/>
        <end position="972"/>
    </location>
</feature>
<dbReference type="EC" id="2.7.7.42" evidence="7"/>
<evidence type="ECO:0000256" key="6">
    <source>
        <dbReference type="ARBA" id="ARBA00023268"/>
    </source>
</evidence>
<comment type="similarity">
    <text evidence="7">Belongs to the GlnE family.</text>
</comment>
<keyword evidence="6 7" id="KW-0511">Multifunctional enzyme</keyword>
<evidence type="ECO:0000313" key="11">
    <source>
        <dbReference type="Proteomes" id="UP000005744"/>
    </source>
</evidence>
<reference evidence="10 11" key="1">
    <citation type="submission" date="2011-11" db="EMBL/GenBank/DDBJ databases">
        <title>Improved High-Quality Draft sequence of Beggiatoa alba B18lD.</title>
        <authorList>
            <consortium name="US DOE Joint Genome Institute"/>
            <person name="Lucas S."/>
            <person name="Han J."/>
            <person name="Lapidus A."/>
            <person name="Cheng J.-F."/>
            <person name="Goodwin L."/>
            <person name="Pitluck S."/>
            <person name="Peters L."/>
            <person name="Mikhailova N."/>
            <person name="Held B."/>
            <person name="Detter J.C."/>
            <person name="Han C."/>
            <person name="Tapia R."/>
            <person name="Land M."/>
            <person name="Hauser L."/>
            <person name="Kyrpides N."/>
            <person name="Ivanova N."/>
            <person name="Pagani I."/>
            <person name="Samuel K."/>
            <person name="Teske A."/>
            <person name="Mueller J."/>
            <person name="Woyke T."/>
        </authorList>
    </citation>
    <scope>NUCLEOTIDE SEQUENCE [LARGE SCALE GENOMIC DNA]</scope>
    <source>
        <strain evidence="10 11">B18LD</strain>
    </source>
</reference>
<dbReference type="InterPro" id="IPR023057">
    <property type="entry name" value="GlnE"/>
</dbReference>
<dbReference type="Gene3D" id="1.20.120.330">
    <property type="entry name" value="Nucleotidyltransferases domain 2"/>
    <property type="match status" value="2"/>
</dbReference>
<dbReference type="RefSeq" id="WP_002682929.1">
    <property type="nucleotide sequence ID" value="NZ_JH600070.1"/>
</dbReference>
<feature type="domain" description="Glutamate-ammonia ligase adenylyltransferase repeated" evidence="8">
    <location>
        <begin position="47"/>
        <end position="290"/>
    </location>
</feature>
<dbReference type="Gene3D" id="1.10.4050.10">
    <property type="entry name" value="Glutamine synthase adenylyltransferase GlnE"/>
    <property type="match status" value="1"/>
</dbReference>
<dbReference type="Proteomes" id="UP000005744">
    <property type="component" value="Unassembled WGS sequence"/>
</dbReference>
<keyword evidence="11" id="KW-1185">Reference proteome</keyword>
<comment type="function">
    <text evidence="7">Involved in the regulation of glutamine synthetase GlnA, a key enzyme in the process to assimilate ammonia. When cellular nitrogen levels are high, the C-terminal adenylyl transferase (AT) inactivates GlnA by covalent transfer of an adenylyl group from ATP to specific tyrosine residue of GlnA, thus reducing its activity. Conversely, when nitrogen levels are low, the N-terminal adenylyl removase (AR) activates GlnA by removing the adenylyl group by phosphorolysis, increasing its activity. The regulatory region of GlnE binds the signal transduction protein PII (GlnB) which indicates the nitrogen status of the cell.</text>
</comment>
<comment type="catalytic activity">
    <reaction evidence="7">
        <text>[glutamine synthetase]-O(4)-(5'-adenylyl)-L-tyrosine + phosphate = [glutamine synthetase]-L-tyrosine + ADP</text>
        <dbReference type="Rhea" id="RHEA:43716"/>
        <dbReference type="Rhea" id="RHEA-COMP:10660"/>
        <dbReference type="Rhea" id="RHEA-COMP:10661"/>
        <dbReference type="ChEBI" id="CHEBI:43474"/>
        <dbReference type="ChEBI" id="CHEBI:46858"/>
        <dbReference type="ChEBI" id="CHEBI:83624"/>
        <dbReference type="ChEBI" id="CHEBI:456216"/>
        <dbReference type="EC" id="2.7.7.89"/>
    </reaction>
</comment>
<feature type="domain" description="Glutamate-ammonia ligase adenylyltransferase repeated" evidence="8">
    <location>
        <begin position="571"/>
        <end position="826"/>
    </location>
</feature>
<dbReference type="GO" id="GO:0000287">
    <property type="term" value="F:magnesium ion binding"/>
    <property type="evidence" value="ECO:0007669"/>
    <property type="project" value="UniProtKB-UniRule"/>
</dbReference>
<dbReference type="GO" id="GO:0008882">
    <property type="term" value="F:[glutamate-ammonia-ligase] adenylyltransferase activity"/>
    <property type="evidence" value="ECO:0007669"/>
    <property type="project" value="UniProtKB-UniRule"/>
</dbReference>
<dbReference type="GO" id="GO:0047388">
    <property type="term" value="F:[glutamine synthetase]-adenylyl-L-tyrosine phosphorylase activity"/>
    <property type="evidence" value="ECO:0007669"/>
    <property type="project" value="UniProtKB-EC"/>
</dbReference>
<protein>
    <recommendedName>
        <fullName evidence="7">Bifunctional glutamine synthetase adenylyltransferase/adenylyl-removing enzyme</fullName>
    </recommendedName>
    <alternativeName>
        <fullName evidence="7">ATP:glutamine synthetase adenylyltransferase</fullName>
    </alternativeName>
    <alternativeName>
        <fullName evidence="7">ATase</fullName>
    </alternativeName>
    <domain>
        <recommendedName>
            <fullName evidence="7">Glutamine synthetase adenylyl-L-tyrosine phosphorylase</fullName>
            <ecNumber evidence="7">2.7.7.89</ecNumber>
        </recommendedName>
        <alternativeName>
            <fullName evidence="7">Adenylyl removase</fullName>
            <shortName evidence="7">AR</shortName>
            <shortName evidence="7">AT-N</shortName>
        </alternativeName>
    </domain>
    <domain>
        <recommendedName>
            <fullName evidence="7">Glutamine synthetase adenylyl transferase</fullName>
            <ecNumber evidence="7">2.7.7.42</ecNumber>
        </recommendedName>
        <alternativeName>
            <fullName evidence="7">Adenylyl transferase</fullName>
            <shortName evidence="7">AT</shortName>
            <shortName evidence="7">AT-C</shortName>
        </alternativeName>
    </domain>
</protein>
<evidence type="ECO:0000256" key="1">
    <source>
        <dbReference type="ARBA" id="ARBA00022679"/>
    </source>
</evidence>
<evidence type="ECO:0000313" key="10">
    <source>
        <dbReference type="EMBL" id="EIJ41210.1"/>
    </source>
</evidence>
<dbReference type="InterPro" id="IPR005190">
    <property type="entry name" value="GlnE_rpt_dom"/>
</dbReference>
<dbReference type="SUPFAM" id="SSF81593">
    <property type="entry name" value="Nucleotidyltransferase substrate binding subunit/domain"/>
    <property type="match status" value="2"/>
</dbReference>
<evidence type="ECO:0000256" key="5">
    <source>
        <dbReference type="ARBA" id="ARBA00022842"/>
    </source>
</evidence>
<dbReference type="SUPFAM" id="SSF81301">
    <property type="entry name" value="Nucleotidyltransferase"/>
    <property type="match status" value="2"/>
</dbReference>
<keyword evidence="2 7" id="KW-0548">Nucleotidyltransferase</keyword>
<dbReference type="HAMAP" id="MF_00802">
    <property type="entry name" value="GlnE"/>
    <property type="match status" value="1"/>
</dbReference>
<dbReference type="CDD" id="cd05401">
    <property type="entry name" value="NT_GlnE_GlnD_like"/>
    <property type="match status" value="2"/>
</dbReference>
<proteinExistence type="inferred from homology"/>
<dbReference type="NCBIfam" id="NF008292">
    <property type="entry name" value="PRK11072.1"/>
    <property type="match status" value="1"/>
</dbReference>
<dbReference type="Pfam" id="PF08335">
    <property type="entry name" value="GlnD_UR_UTase"/>
    <property type="match status" value="2"/>
</dbReference>
<dbReference type="Pfam" id="PF03710">
    <property type="entry name" value="GlnE"/>
    <property type="match status" value="2"/>
</dbReference>
<evidence type="ECO:0000259" key="8">
    <source>
        <dbReference type="Pfam" id="PF03710"/>
    </source>
</evidence>
<dbReference type="GO" id="GO:0005829">
    <property type="term" value="C:cytosol"/>
    <property type="evidence" value="ECO:0007669"/>
    <property type="project" value="TreeGrafter"/>
</dbReference>
<feature type="domain" description="PII-uridylyltransferase/Glutamine-synthetase adenylyltransferase" evidence="9">
    <location>
        <begin position="848"/>
        <end position="940"/>
    </location>
</feature>
<keyword evidence="1 7" id="KW-0808">Transferase</keyword>
<evidence type="ECO:0000256" key="4">
    <source>
        <dbReference type="ARBA" id="ARBA00022840"/>
    </source>
</evidence>
<name>I3CC67_9GAMM</name>
<feature type="domain" description="PII-uridylyltransferase/Glutamine-synthetase adenylyltransferase" evidence="9">
    <location>
        <begin position="312"/>
        <end position="450"/>
    </location>
</feature>